<dbReference type="Proteomes" id="UP001236663">
    <property type="component" value="Unassembled WGS sequence"/>
</dbReference>
<gene>
    <name evidence="1" type="ORF">QWZ15_14870</name>
</gene>
<organism evidence="1 2">
    <name type="scientific">Cyclobacterium jeungdonense</name>
    <dbReference type="NCBI Taxonomy" id="708087"/>
    <lineage>
        <taxon>Bacteria</taxon>
        <taxon>Pseudomonadati</taxon>
        <taxon>Bacteroidota</taxon>
        <taxon>Cytophagia</taxon>
        <taxon>Cytophagales</taxon>
        <taxon>Cyclobacteriaceae</taxon>
        <taxon>Cyclobacterium</taxon>
    </lineage>
</organism>
<dbReference type="RefSeq" id="WP_163386969.1">
    <property type="nucleotide sequence ID" value="NZ_JAUFQS010000019.1"/>
</dbReference>
<keyword evidence="2" id="KW-1185">Reference proteome</keyword>
<reference evidence="2" key="1">
    <citation type="journal article" date="2019" name="Int. J. Syst. Evol. Microbiol.">
        <title>The Global Catalogue of Microorganisms (GCM) 10K type strain sequencing project: providing services to taxonomists for standard genome sequencing and annotation.</title>
        <authorList>
            <consortium name="The Broad Institute Genomics Platform"/>
            <consortium name="The Broad Institute Genome Sequencing Center for Infectious Disease"/>
            <person name="Wu L."/>
            <person name="Ma J."/>
        </authorList>
    </citation>
    <scope>NUCLEOTIDE SEQUENCE [LARGE SCALE GENOMIC DNA]</scope>
    <source>
        <strain evidence="2">CECT 7706</strain>
    </source>
</reference>
<dbReference type="EMBL" id="JAUFQS010000019">
    <property type="protein sequence ID" value="MDN3689119.1"/>
    <property type="molecule type" value="Genomic_DNA"/>
</dbReference>
<sequence>MAFDKIVIIGYTNDDSQEFKMTKSYRSQSLLAEGERVVASLPKLEITDLQGKLVQFNFKFDLRSTYDKSKIWEPDIDQETINLISK</sequence>
<comment type="caution">
    <text evidence="1">The sequence shown here is derived from an EMBL/GenBank/DDBJ whole genome shotgun (WGS) entry which is preliminary data.</text>
</comment>
<name>A0ABT8C8Q0_9BACT</name>
<evidence type="ECO:0000313" key="1">
    <source>
        <dbReference type="EMBL" id="MDN3689119.1"/>
    </source>
</evidence>
<proteinExistence type="predicted"/>
<protein>
    <submittedName>
        <fullName evidence="1">Uncharacterized protein</fullName>
    </submittedName>
</protein>
<accession>A0ABT8C8Q0</accession>
<evidence type="ECO:0000313" key="2">
    <source>
        <dbReference type="Proteomes" id="UP001236663"/>
    </source>
</evidence>